<gene>
    <name evidence="3" type="ORF">RchiOBHm_Chr4g0398981</name>
</gene>
<evidence type="ECO:0000313" key="4">
    <source>
        <dbReference type="Proteomes" id="UP000238479"/>
    </source>
</evidence>
<dbReference type="STRING" id="74649.A0A2P6QSE8"/>
<dbReference type="PANTHER" id="PTHR23216">
    <property type="entry name" value="NUCLEOLAR AND COILED-BODY PHOSPHOPROTEIN 1"/>
    <property type="match status" value="1"/>
</dbReference>
<dbReference type="EMBL" id="PDCK01000042">
    <property type="protein sequence ID" value="PRQ37113.1"/>
    <property type="molecule type" value="Genomic_DNA"/>
</dbReference>
<dbReference type="Gramene" id="PRQ37113">
    <property type="protein sequence ID" value="PRQ37113"/>
    <property type="gene ID" value="RchiOBHm_Chr4g0398981"/>
</dbReference>
<sequence length="441" mass="49128">MPKSRTRTQDTLSPSLLAFKPRQLLLANLNLEMKQSNPNNSAPTLSPHQKGPLLYAVARFLQGNGFSKTLKKFLSEAPIEKNVLKDSSLDLEEMYCKYSEMCNKDNTSVNSQKENGNDPALEKIAKSKDKKKNRKTFELLNQGDEQVCTEELKKPEQVEEADKNGKEKKKRKGKIVSDTPDGVEQCKLEPLSVATEESLKDHTSVKGKGVGDSETEKKSKDKKKKKNKSNDDSVSPNVEQGGVEAKQDANGTSETIADKNLVDIKPKVKKNKKESSGGEDKKVVAMGDASDSVLKKEDIKLSDVEATNNENKSSKKRKRLDSEGNDSEPGKSKEDESAEKSSMQKSIKKQCNGSTEPKTINAFQRVKLDEVVFTDEKLKDNSYWAKDGAEIGYGAKAQEILGQVRGRDFRHEKTKKKRGTYRGGQIDLQSHSVKFNYSDED</sequence>
<dbReference type="OrthoDB" id="5599646at2759"/>
<dbReference type="AlphaFoldDB" id="A0A2P6QSE8"/>
<dbReference type="PROSITE" id="PS50896">
    <property type="entry name" value="LISH"/>
    <property type="match status" value="1"/>
</dbReference>
<evidence type="ECO:0000256" key="1">
    <source>
        <dbReference type="SAM" id="MobiDB-lite"/>
    </source>
</evidence>
<dbReference type="InterPro" id="IPR007718">
    <property type="entry name" value="Srp40_C"/>
</dbReference>
<proteinExistence type="predicted"/>
<feature type="compositionally biased region" description="Basic and acidic residues" evidence="1">
    <location>
        <begin position="150"/>
        <end position="165"/>
    </location>
</feature>
<reference evidence="3 4" key="1">
    <citation type="journal article" date="2018" name="Nat. Genet.">
        <title>The Rosa genome provides new insights in the design of modern roses.</title>
        <authorList>
            <person name="Bendahmane M."/>
        </authorList>
    </citation>
    <scope>NUCLEOTIDE SEQUENCE [LARGE SCALE GENOMIC DNA]</scope>
    <source>
        <strain evidence="4">cv. Old Blush</strain>
    </source>
</reference>
<dbReference type="InterPro" id="IPR039191">
    <property type="entry name" value="Nopp140-like"/>
</dbReference>
<dbReference type="InterPro" id="IPR006594">
    <property type="entry name" value="LisH"/>
</dbReference>
<accession>A0A2P6QSE8</accession>
<feature type="region of interest" description="Disordered" evidence="1">
    <location>
        <begin position="407"/>
        <end position="427"/>
    </location>
</feature>
<feature type="compositionally biased region" description="Basic and acidic residues" evidence="1">
    <location>
        <begin position="197"/>
        <end position="219"/>
    </location>
</feature>
<dbReference type="PANTHER" id="PTHR23216:SF1">
    <property type="entry name" value="NUCLEOLAR AND COILED-BODY PHOSPHOPROTEIN 1"/>
    <property type="match status" value="1"/>
</dbReference>
<evidence type="ECO:0000259" key="2">
    <source>
        <dbReference type="Pfam" id="PF05022"/>
    </source>
</evidence>
<feature type="region of interest" description="Disordered" evidence="1">
    <location>
        <begin position="106"/>
        <end position="359"/>
    </location>
</feature>
<protein>
    <submittedName>
        <fullName evidence="3">Putative transcription factor interactor and regulator LisH family</fullName>
    </submittedName>
</protein>
<feature type="compositionally biased region" description="Basic and acidic residues" evidence="1">
    <location>
        <begin position="273"/>
        <end position="283"/>
    </location>
</feature>
<name>A0A2P6QSE8_ROSCH</name>
<feature type="compositionally biased region" description="Basic and acidic residues" evidence="1">
    <location>
        <begin position="328"/>
        <end position="339"/>
    </location>
</feature>
<dbReference type="Proteomes" id="UP000238479">
    <property type="component" value="Chromosome 4"/>
</dbReference>
<dbReference type="GO" id="GO:0005730">
    <property type="term" value="C:nucleolus"/>
    <property type="evidence" value="ECO:0007669"/>
    <property type="project" value="InterPro"/>
</dbReference>
<keyword evidence="4" id="KW-1185">Reference proteome</keyword>
<comment type="caution">
    <text evidence="3">The sequence shown here is derived from an EMBL/GenBank/DDBJ whole genome shotgun (WGS) entry which is preliminary data.</text>
</comment>
<feature type="compositionally biased region" description="Basic and acidic residues" evidence="1">
    <location>
        <begin position="256"/>
        <end position="266"/>
    </location>
</feature>
<feature type="domain" description="Srp40 C-terminal" evidence="2">
    <location>
        <begin position="363"/>
        <end position="435"/>
    </location>
</feature>
<evidence type="ECO:0000313" key="3">
    <source>
        <dbReference type="EMBL" id="PRQ37113.1"/>
    </source>
</evidence>
<dbReference type="Pfam" id="PF05022">
    <property type="entry name" value="SRP40_C"/>
    <property type="match status" value="1"/>
</dbReference>
<organism evidence="3 4">
    <name type="scientific">Rosa chinensis</name>
    <name type="common">China rose</name>
    <dbReference type="NCBI Taxonomy" id="74649"/>
    <lineage>
        <taxon>Eukaryota</taxon>
        <taxon>Viridiplantae</taxon>
        <taxon>Streptophyta</taxon>
        <taxon>Embryophyta</taxon>
        <taxon>Tracheophyta</taxon>
        <taxon>Spermatophyta</taxon>
        <taxon>Magnoliopsida</taxon>
        <taxon>eudicotyledons</taxon>
        <taxon>Gunneridae</taxon>
        <taxon>Pentapetalae</taxon>
        <taxon>rosids</taxon>
        <taxon>fabids</taxon>
        <taxon>Rosales</taxon>
        <taxon>Rosaceae</taxon>
        <taxon>Rosoideae</taxon>
        <taxon>Rosoideae incertae sedis</taxon>
        <taxon>Rosa</taxon>
    </lineage>
</organism>
<feature type="compositionally biased region" description="Basic and acidic residues" evidence="1">
    <location>
        <begin position="293"/>
        <end position="303"/>
    </location>
</feature>
<dbReference type="OMA" id="PDWLFPA"/>
<feature type="compositionally biased region" description="Polar residues" evidence="1">
    <location>
        <begin position="343"/>
        <end position="359"/>
    </location>
</feature>